<dbReference type="AlphaFoldDB" id="A0A9P5UAS0"/>
<evidence type="ECO:0000256" key="1">
    <source>
        <dbReference type="SAM" id="MobiDB-lite"/>
    </source>
</evidence>
<gene>
    <name evidence="2" type="ORF">BDP27DRAFT_1320734</name>
</gene>
<feature type="region of interest" description="Disordered" evidence="1">
    <location>
        <begin position="68"/>
        <end position="111"/>
    </location>
</feature>
<dbReference type="Proteomes" id="UP000772434">
    <property type="component" value="Unassembled WGS sequence"/>
</dbReference>
<organism evidence="2 3">
    <name type="scientific">Rhodocollybia butyracea</name>
    <dbReference type="NCBI Taxonomy" id="206335"/>
    <lineage>
        <taxon>Eukaryota</taxon>
        <taxon>Fungi</taxon>
        <taxon>Dikarya</taxon>
        <taxon>Basidiomycota</taxon>
        <taxon>Agaricomycotina</taxon>
        <taxon>Agaricomycetes</taxon>
        <taxon>Agaricomycetidae</taxon>
        <taxon>Agaricales</taxon>
        <taxon>Marasmiineae</taxon>
        <taxon>Omphalotaceae</taxon>
        <taxon>Rhodocollybia</taxon>
    </lineage>
</organism>
<accession>A0A9P5UAS0</accession>
<reference evidence="2" key="1">
    <citation type="submission" date="2020-11" db="EMBL/GenBank/DDBJ databases">
        <authorList>
            <consortium name="DOE Joint Genome Institute"/>
            <person name="Ahrendt S."/>
            <person name="Riley R."/>
            <person name="Andreopoulos W."/>
            <person name="Labutti K."/>
            <person name="Pangilinan J."/>
            <person name="Ruiz-Duenas F.J."/>
            <person name="Barrasa J.M."/>
            <person name="Sanchez-Garcia M."/>
            <person name="Camarero S."/>
            <person name="Miyauchi S."/>
            <person name="Serrano A."/>
            <person name="Linde D."/>
            <person name="Babiker R."/>
            <person name="Drula E."/>
            <person name="Ayuso-Fernandez I."/>
            <person name="Pacheco R."/>
            <person name="Padilla G."/>
            <person name="Ferreira P."/>
            <person name="Barriuso J."/>
            <person name="Kellner H."/>
            <person name="Castanera R."/>
            <person name="Alfaro M."/>
            <person name="Ramirez L."/>
            <person name="Pisabarro A.G."/>
            <person name="Kuo A."/>
            <person name="Tritt A."/>
            <person name="Lipzen A."/>
            <person name="He G."/>
            <person name="Yan M."/>
            <person name="Ng V."/>
            <person name="Cullen D."/>
            <person name="Martin F."/>
            <person name="Rosso M.-N."/>
            <person name="Henrissat B."/>
            <person name="Hibbett D."/>
            <person name="Martinez A.T."/>
            <person name="Grigoriev I.V."/>
        </authorList>
    </citation>
    <scope>NUCLEOTIDE SEQUENCE</scope>
    <source>
        <strain evidence="2">AH 40177</strain>
    </source>
</reference>
<proteinExistence type="predicted"/>
<dbReference type="EMBL" id="JADNRY010000025">
    <property type="protein sequence ID" value="KAF9072331.1"/>
    <property type="molecule type" value="Genomic_DNA"/>
</dbReference>
<comment type="caution">
    <text evidence="2">The sequence shown here is derived from an EMBL/GenBank/DDBJ whole genome shotgun (WGS) entry which is preliminary data.</text>
</comment>
<evidence type="ECO:0000313" key="3">
    <source>
        <dbReference type="Proteomes" id="UP000772434"/>
    </source>
</evidence>
<dbReference type="OrthoDB" id="3068631at2759"/>
<feature type="compositionally biased region" description="Polar residues" evidence="1">
    <location>
        <begin position="88"/>
        <end position="107"/>
    </location>
</feature>
<name>A0A9P5UAS0_9AGAR</name>
<protein>
    <submittedName>
        <fullName evidence="2">Uncharacterized protein</fullName>
    </submittedName>
</protein>
<evidence type="ECO:0000313" key="2">
    <source>
        <dbReference type="EMBL" id="KAF9072331.1"/>
    </source>
</evidence>
<sequence length="377" mass="40647">MTQEFAALKTGSEAFLAEVNAVRTACNTDLLSFVHTSGTLSDHVHATSENALDEISSVSDLSVSSLGANVEKDDDEDYETVVPPSPGLNLNPTENSTDSKNVPVTQEASVAATPAPVPSVFEGRELENYAAGPADSNPAEEPEHAANAITSGATIPVSNGTHEVFSTITQFSFNAAASSSHDPRSNEAYGHFITGMNPVCTELPKSKAGRKAVRAMCRTAIPHAFSENAGATILKHPEALFAQPNNQYHTLITVSREARDPTAVLKKVNPNWCGHLLVQSSLTGYLFYLGQYQGGASQRITVDEYHSLPEETKNYVLNCFKAVRPRKISTQEQLLLSLEKADGVYVAKTELRFVDYSTAIEANLRADARQKGYVTDI</sequence>
<keyword evidence="3" id="KW-1185">Reference proteome</keyword>